<name>A0ABY4YD01_9GAMM</name>
<sequence length="154" mass="17844">MMKEKNEFQPTAEMAQAAQDYIHAEAHYLTIEPIVKEIQQALLTETQYRHRETNQVITNPKDTWLMSDVDFNQYNVLLHHCYLEKGFNPKYGYCPLLIAEDELRKAGKKLIDSLRSITGLGAMDVINAKDGKGLMHFKEFIDVSLRLLVPYLRN</sequence>
<dbReference type="EMBL" id="CP071529">
    <property type="protein sequence ID" value="USQ15522.1"/>
    <property type="molecule type" value="Genomic_DNA"/>
</dbReference>
<geneLocation type="plasmid" evidence="1 2">
    <name>pLlyPCM2298_2</name>
</geneLocation>
<dbReference type="RefSeq" id="WP_252582758.1">
    <property type="nucleotide sequence ID" value="NZ_CP071529.1"/>
</dbReference>
<accession>A0ABY4YD01</accession>
<keyword evidence="2" id="KW-1185">Reference proteome</keyword>
<evidence type="ECO:0000313" key="1">
    <source>
        <dbReference type="EMBL" id="USQ15522.1"/>
    </source>
</evidence>
<keyword evidence="1" id="KW-0614">Plasmid</keyword>
<evidence type="ECO:0000313" key="2">
    <source>
        <dbReference type="Proteomes" id="UP001057474"/>
    </source>
</evidence>
<dbReference type="Proteomes" id="UP001057474">
    <property type="component" value="Plasmid pLlyPCM2298_2"/>
</dbReference>
<reference evidence="1" key="1">
    <citation type="submission" date="2021-03" db="EMBL/GenBank/DDBJ databases">
        <title>Legionella lytica PCM 2298.</title>
        <authorList>
            <person name="Koper P."/>
        </authorList>
    </citation>
    <scope>NUCLEOTIDE SEQUENCE</scope>
    <source>
        <strain evidence="1">PCM 2298</strain>
        <plasmid evidence="1">pLlyPCM2298_2</plasmid>
    </source>
</reference>
<protein>
    <submittedName>
        <fullName evidence="1">Uncharacterized protein</fullName>
    </submittedName>
</protein>
<organism evidence="1 2">
    <name type="scientific">Legionella lytica</name>
    <dbReference type="NCBI Taxonomy" id="96232"/>
    <lineage>
        <taxon>Bacteria</taxon>
        <taxon>Pseudomonadati</taxon>
        <taxon>Pseudomonadota</taxon>
        <taxon>Gammaproteobacteria</taxon>
        <taxon>Legionellales</taxon>
        <taxon>Legionellaceae</taxon>
        <taxon>Legionella</taxon>
    </lineage>
</organism>
<proteinExistence type="predicted"/>
<gene>
    <name evidence="1" type="ORF">J2N86_15975</name>
</gene>